<dbReference type="InterPro" id="IPR012337">
    <property type="entry name" value="RNaseH-like_sf"/>
</dbReference>
<dbReference type="OrthoDB" id="1938451at2759"/>
<dbReference type="EMBL" id="KZ451951">
    <property type="protein sequence ID" value="PKA58558.1"/>
    <property type="molecule type" value="Genomic_DNA"/>
</dbReference>
<evidence type="ECO:0000313" key="3">
    <source>
        <dbReference type="EMBL" id="PKA58558.1"/>
    </source>
</evidence>
<keyword evidence="4" id="KW-1185">Reference proteome</keyword>
<dbReference type="PANTHER" id="PTHR48475:SF1">
    <property type="entry name" value="RNASE H TYPE-1 DOMAIN-CONTAINING PROTEIN"/>
    <property type="match status" value="1"/>
</dbReference>
<reference evidence="3 4" key="1">
    <citation type="journal article" date="2017" name="Nature">
        <title>The Apostasia genome and the evolution of orchids.</title>
        <authorList>
            <person name="Zhang G.Q."/>
            <person name="Liu K.W."/>
            <person name="Li Z."/>
            <person name="Lohaus R."/>
            <person name="Hsiao Y.Y."/>
            <person name="Niu S.C."/>
            <person name="Wang J.Y."/>
            <person name="Lin Y.C."/>
            <person name="Xu Q."/>
            <person name="Chen L.J."/>
            <person name="Yoshida K."/>
            <person name="Fujiwara S."/>
            <person name="Wang Z.W."/>
            <person name="Zhang Y.Q."/>
            <person name="Mitsuda N."/>
            <person name="Wang M."/>
            <person name="Liu G.H."/>
            <person name="Pecoraro L."/>
            <person name="Huang H.X."/>
            <person name="Xiao X.J."/>
            <person name="Lin M."/>
            <person name="Wu X.Y."/>
            <person name="Wu W.L."/>
            <person name="Chen Y.Y."/>
            <person name="Chang S.B."/>
            <person name="Sakamoto S."/>
            <person name="Ohme-Takagi M."/>
            <person name="Yagi M."/>
            <person name="Zeng S.J."/>
            <person name="Shen C.Y."/>
            <person name="Yeh C.M."/>
            <person name="Luo Y.B."/>
            <person name="Tsai W.C."/>
            <person name="Van de Peer Y."/>
            <person name="Liu Z.J."/>
        </authorList>
    </citation>
    <scope>NUCLEOTIDE SEQUENCE [LARGE SCALE GENOMIC DNA]</scope>
    <source>
        <strain evidence="4">cv. Shenzhen</strain>
        <tissue evidence="3">Stem</tissue>
    </source>
</reference>
<evidence type="ECO:0000313" key="4">
    <source>
        <dbReference type="Proteomes" id="UP000236161"/>
    </source>
</evidence>
<dbReference type="GO" id="GO:0003676">
    <property type="term" value="F:nucleic acid binding"/>
    <property type="evidence" value="ECO:0007669"/>
    <property type="project" value="InterPro"/>
</dbReference>
<dbReference type="PANTHER" id="PTHR48475">
    <property type="entry name" value="RIBONUCLEASE H"/>
    <property type="match status" value="1"/>
</dbReference>
<name>A0A2I0ASM7_9ASPA</name>
<gene>
    <name evidence="3" type="ORF">AXF42_Ash008845</name>
</gene>
<dbReference type="Proteomes" id="UP000236161">
    <property type="component" value="Unassembled WGS sequence"/>
</dbReference>
<evidence type="ECO:0000259" key="2">
    <source>
        <dbReference type="Pfam" id="PF13456"/>
    </source>
</evidence>
<feature type="compositionally biased region" description="Basic residues" evidence="1">
    <location>
        <begin position="88"/>
        <end position="98"/>
    </location>
</feature>
<accession>A0A2I0ASM7</accession>
<dbReference type="InterPro" id="IPR036397">
    <property type="entry name" value="RNaseH_sf"/>
</dbReference>
<proteinExistence type="predicted"/>
<dbReference type="InterPro" id="IPR002156">
    <property type="entry name" value="RNaseH_domain"/>
</dbReference>
<dbReference type="AlphaFoldDB" id="A0A2I0ASM7"/>
<feature type="compositionally biased region" description="Basic residues" evidence="1">
    <location>
        <begin position="114"/>
        <end position="123"/>
    </location>
</feature>
<dbReference type="Gene3D" id="3.30.420.10">
    <property type="entry name" value="Ribonuclease H-like superfamily/Ribonuclease H"/>
    <property type="match status" value="1"/>
</dbReference>
<sequence>MGATLHQAVTLQFKATNNQVEYEALIAGLNFALSMAVKCIQVFSDSQLVVNLVNRAFKIKDEILKKISATSLVLNLSVRRFLPNAYPQRRKPSGRSTRKGGAPRPPPNSSIRKAQFRMRRKIT</sequence>
<dbReference type="Pfam" id="PF13456">
    <property type="entry name" value="RVT_3"/>
    <property type="match status" value="1"/>
</dbReference>
<protein>
    <recommendedName>
        <fullName evidence="2">RNase H type-1 domain-containing protein</fullName>
    </recommendedName>
</protein>
<organism evidence="3 4">
    <name type="scientific">Apostasia shenzhenica</name>
    <dbReference type="NCBI Taxonomy" id="1088818"/>
    <lineage>
        <taxon>Eukaryota</taxon>
        <taxon>Viridiplantae</taxon>
        <taxon>Streptophyta</taxon>
        <taxon>Embryophyta</taxon>
        <taxon>Tracheophyta</taxon>
        <taxon>Spermatophyta</taxon>
        <taxon>Magnoliopsida</taxon>
        <taxon>Liliopsida</taxon>
        <taxon>Asparagales</taxon>
        <taxon>Orchidaceae</taxon>
        <taxon>Apostasioideae</taxon>
        <taxon>Apostasia</taxon>
    </lineage>
</organism>
<feature type="region of interest" description="Disordered" evidence="1">
    <location>
        <begin position="85"/>
        <end position="123"/>
    </location>
</feature>
<feature type="domain" description="RNase H type-1" evidence="2">
    <location>
        <begin position="11"/>
        <end position="65"/>
    </location>
</feature>
<dbReference type="GO" id="GO:0004523">
    <property type="term" value="F:RNA-DNA hybrid ribonuclease activity"/>
    <property type="evidence" value="ECO:0007669"/>
    <property type="project" value="InterPro"/>
</dbReference>
<evidence type="ECO:0000256" key="1">
    <source>
        <dbReference type="SAM" id="MobiDB-lite"/>
    </source>
</evidence>
<dbReference type="SUPFAM" id="SSF53098">
    <property type="entry name" value="Ribonuclease H-like"/>
    <property type="match status" value="1"/>
</dbReference>